<organism evidence="2 3">
    <name type="scientific">Lacticaseibacillus manihotivorans DSM 13343 = JCM 12514</name>
    <dbReference type="NCBI Taxonomy" id="1423769"/>
    <lineage>
        <taxon>Bacteria</taxon>
        <taxon>Bacillati</taxon>
        <taxon>Bacillota</taxon>
        <taxon>Bacilli</taxon>
        <taxon>Lactobacillales</taxon>
        <taxon>Lactobacillaceae</taxon>
        <taxon>Lacticaseibacillus</taxon>
    </lineage>
</organism>
<sequence length="223" mass="24294">MEIVQTAGLTLLILVFASLGLSWLNAASIQQVVNRTGKSNSQLWVMKPGIFVHELLHALVGWLFGVKISGFSMRADQDSAAHVTFNFNRRSLRQRLGVGLASAAPVWGISGILLAVGKRAWFHKVALRQLSTLGPNPDWAWVAGWLVLTILLTFGASLSKQDLKNTLIGLPIFIGLLIAVALLMVWLWPAGLSMWRQLNVLLLAVVLVMGVIAGVVNRVLALF</sequence>
<comment type="caution">
    <text evidence="2">The sequence shown here is derived from an EMBL/GenBank/DDBJ whole genome shotgun (WGS) entry which is preliminary data.</text>
</comment>
<feature type="transmembrane region" description="Helical" evidence="1">
    <location>
        <begin position="50"/>
        <end position="68"/>
    </location>
</feature>
<feature type="transmembrane region" description="Helical" evidence="1">
    <location>
        <begin position="139"/>
        <end position="158"/>
    </location>
</feature>
<reference evidence="2 3" key="1">
    <citation type="journal article" date="2015" name="Genome Announc.">
        <title>Expanding the biotechnology potential of lactobacilli through comparative genomics of 213 strains and associated genera.</title>
        <authorList>
            <person name="Sun Z."/>
            <person name="Harris H.M."/>
            <person name="McCann A."/>
            <person name="Guo C."/>
            <person name="Argimon S."/>
            <person name="Zhang W."/>
            <person name="Yang X."/>
            <person name="Jeffery I.B."/>
            <person name="Cooney J.C."/>
            <person name="Kagawa T.F."/>
            <person name="Liu W."/>
            <person name="Song Y."/>
            <person name="Salvetti E."/>
            <person name="Wrobel A."/>
            <person name="Rasinkangas P."/>
            <person name="Parkhill J."/>
            <person name="Rea M.C."/>
            <person name="O'Sullivan O."/>
            <person name="Ritari J."/>
            <person name="Douillard F.P."/>
            <person name="Paul Ross R."/>
            <person name="Yang R."/>
            <person name="Briner A.E."/>
            <person name="Felis G.E."/>
            <person name="de Vos W.M."/>
            <person name="Barrangou R."/>
            <person name="Klaenhammer T.R."/>
            <person name="Caufield P.W."/>
            <person name="Cui Y."/>
            <person name="Zhang H."/>
            <person name="O'Toole P.W."/>
        </authorList>
    </citation>
    <scope>NUCLEOTIDE SEQUENCE [LARGE SCALE GENOMIC DNA]</scope>
    <source>
        <strain evidence="2 3">DSM 13343</strain>
    </source>
</reference>
<keyword evidence="1" id="KW-0472">Membrane</keyword>
<dbReference type="RefSeq" id="WP_056963301.1">
    <property type="nucleotide sequence ID" value="NZ_AZEU01000118.1"/>
</dbReference>
<protein>
    <submittedName>
        <fullName evidence="2">Uncharacterized protein</fullName>
    </submittedName>
</protein>
<evidence type="ECO:0000313" key="2">
    <source>
        <dbReference type="EMBL" id="KRL45718.1"/>
    </source>
</evidence>
<feature type="transmembrane region" description="Helical" evidence="1">
    <location>
        <begin position="96"/>
        <end position="117"/>
    </location>
</feature>
<evidence type="ECO:0000256" key="1">
    <source>
        <dbReference type="SAM" id="Phobius"/>
    </source>
</evidence>
<keyword evidence="1" id="KW-0812">Transmembrane</keyword>
<dbReference type="OrthoDB" id="2298779at2"/>
<dbReference type="AlphaFoldDB" id="A0A0R1QLT7"/>
<keyword evidence="3" id="KW-1185">Reference proteome</keyword>
<feature type="transmembrane region" description="Helical" evidence="1">
    <location>
        <begin position="170"/>
        <end position="188"/>
    </location>
</feature>
<name>A0A0R1QLT7_9LACO</name>
<dbReference type="Proteomes" id="UP000051790">
    <property type="component" value="Unassembled WGS sequence"/>
</dbReference>
<dbReference type="EMBL" id="AZEU01000118">
    <property type="protein sequence ID" value="KRL45718.1"/>
    <property type="molecule type" value="Genomic_DNA"/>
</dbReference>
<evidence type="ECO:0000313" key="3">
    <source>
        <dbReference type="Proteomes" id="UP000051790"/>
    </source>
</evidence>
<proteinExistence type="predicted"/>
<keyword evidence="1" id="KW-1133">Transmembrane helix</keyword>
<feature type="transmembrane region" description="Helical" evidence="1">
    <location>
        <begin position="200"/>
        <end position="220"/>
    </location>
</feature>
<dbReference type="PATRIC" id="fig|1423769.4.peg.635"/>
<accession>A0A0R1QLT7</accession>
<gene>
    <name evidence="2" type="ORF">FD01_GL000597</name>
</gene>